<dbReference type="AlphaFoldDB" id="A0A165E5L3"/>
<gene>
    <name evidence="2" type="ORF">LAESUDRAFT_628715</name>
</gene>
<dbReference type="Gene3D" id="1.10.510.10">
    <property type="entry name" value="Transferase(Phosphotransferase) domain 1"/>
    <property type="match status" value="1"/>
</dbReference>
<protein>
    <recommendedName>
        <fullName evidence="1">Protein kinase domain-containing protein</fullName>
    </recommendedName>
</protein>
<dbReference type="GO" id="GO:0005524">
    <property type="term" value="F:ATP binding"/>
    <property type="evidence" value="ECO:0007669"/>
    <property type="project" value="InterPro"/>
</dbReference>
<organism evidence="2 3">
    <name type="scientific">Laetiporus sulphureus 93-53</name>
    <dbReference type="NCBI Taxonomy" id="1314785"/>
    <lineage>
        <taxon>Eukaryota</taxon>
        <taxon>Fungi</taxon>
        <taxon>Dikarya</taxon>
        <taxon>Basidiomycota</taxon>
        <taxon>Agaricomycotina</taxon>
        <taxon>Agaricomycetes</taxon>
        <taxon>Polyporales</taxon>
        <taxon>Laetiporus</taxon>
    </lineage>
</organism>
<evidence type="ECO:0000313" key="3">
    <source>
        <dbReference type="Proteomes" id="UP000076871"/>
    </source>
</evidence>
<dbReference type="InterPro" id="IPR008266">
    <property type="entry name" value="Tyr_kinase_AS"/>
</dbReference>
<feature type="domain" description="Protein kinase" evidence="1">
    <location>
        <begin position="1"/>
        <end position="131"/>
    </location>
</feature>
<reference evidence="2 3" key="1">
    <citation type="journal article" date="2016" name="Mol. Biol. Evol.">
        <title>Comparative Genomics of Early-Diverging Mushroom-Forming Fungi Provides Insights into the Origins of Lignocellulose Decay Capabilities.</title>
        <authorList>
            <person name="Nagy L.G."/>
            <person name="Riley R."/>
            <person name="Tritt A."/>
            <person name="Adam C."/>
            <person name="Daum C."/>
            <person name="Floudas D."/>
            <person name="Sun H."/>
            <person name="Yadav J.S."/>
            <person name="Pangilinan J."/>
            <person name="Larsson K.H."/>
            <person name="Matsuura K."/>
            <person name="Barry K."/>
            <person name="Labutti K."/>
            <person name="Kuo R."/>
            <person name="Ohm R.A."/>
            <person name="Bhattacharya S.S."/>
            <person name="Shirouzu T."/>
            <person name="Yoshinaga Y."/>
            <person name="Martin F.M."/>
            <person name="Grigoriev I.V."/>
            <person name="Hibbett D.S."/>
        </authorList>
    </citation>
    <scope>NUCLEOTIDE SEQUENCE [LARGE SCALE GENOMIC DNA]</scope>
    <source>
        <strain evidence="2 3">93-53</strain>
    </source>
</reference>
<proteinExistence type="predicted"/>
<dbReference type="SUPFAM" id="SSF56112">
    <property type="entry name" value="Protein kinase-like (PK-like)"/>
    <property type="match status" value="1"/>
</dbReference>
<keyword evidence="3" id="KW-1185">Reference proteome</keyword>
<dbReference type="RefSeq" id="XP_040764023.1">
    <property type="nucleotide sequence ID" value="XM_040903367.1"/>
</dbReference>
<dbReference type="InterPro" id="IPR011009">
    <property type="entry name" value="Kinase-like_dom_sf"/>
</dbReference>
<dbReference type="EMBL" id="KV427625">
    <property type="protein sequence ID" value="KZT06283.1"/>
    <property type="molecule type" value="Genomic_DNA"/>
</dbReference>
<evidence type="ECO:0000313" key="2">
    <source>
        <dbReference type="EMBL" id="KZT06283.1"/>
    </source>
</evidence>
<dbReference type="PROSITE" id="PS50011">
    <property type="entry name" value="PROTEIN_KINASE_DOM"/>
    <property type="match status" value="1"/>
</dbReference>
<sequence length="131" mass="15040">VVVKLVNDSYGEEVHQLLARHNLAPALYGYARPEGAPAAYVMEYLDENWRSLFDLLRRDSSRPFHQAIYASLQRALDLLKEENLVHGDLRSNNIMVRITDGEPQIKIIDYDWAGKAGQVRYPAARNESLDW</sequence>
<dbReference type="OrthoDB" id="2801156at2759"/>
<dbReference type="InterPro" id="IPR000719">
    <property type="entry name" value="Prot_kinase_dom"/>
</dbReference>
<dbReference type="InParanoid" id="A0A165E5L3"/>
<evidence type="ECO:0000259" key="1">
    <source>
        <dbReference type="PROSITE" id="PS50011"/>
    </source>
</evidence>
<feature type="non-terminal residue" evidence="2">
    <location>
        <position position="131"/>
    </location>
</feature>
<dbReference type="PROSITE" id="PS00109">
    <property type="entry name" value="PROTEIN_KINASE_TYR"/>
    <property type="match status" value="1"/>
</dbReference>
<dbReference type="Pfam" id="PF00069">
    <property type="entry name" value="Pkinase"/>
    <property type="match status" value="1"/>
</dbReference>
<dbReference type="Proteomes" id="UP000076871">
    <property type="component" value="Unassembled WGS sequence"/>
</dbReference>
<feature type="non-terminal residue" evidence="2">
    <location>
        <position position="1"/>
    </location>
</feature>
<name>A0A165E5L3_9APHY</name>
<accession>A0A165E5L3</accession>
<dbReference type="GeneID" id="63820398"/>
<dbReference type="GO" id="GO:0004672">
    <property type="term" value="F:protein kinase activity"/>
    <property type="evidence" value="ECO:0007669"/>
    <property type="project" value="InterPro"/>
</dbReference>